<dbReference type="PANTHER" id="PTHR31027:SF2">
    <property type="entry name" value="LEBERCILIN DOMAIN-CONTAINING PROTEIN"/>
    <property type="match status" value="1"/>
</dbReference>
<keyword evidence="1" id="KW-0175">Coiled coil</keyword>
<feature type="coiled-coil region" evidence="1">
    <location>
        <begin position="15"/>
        <end position="94"/>
    </location>
</feature>
<dbReference type="EMBL" id="DSTX01000012">
    <property type="protein sequence ID" value="HFK21064.1"/>
    <property type="molecule type" value="Genomic_DNA"/>
</dbReference>
<dbReference type="PANTHER" id="PTHR31027">
    <property type="entry name" value="NUCLEAR SEGREGATION PROTEIN BFR1"/>
    <property type="match status" value="1"/>
</dbReference>
<feature type="coiled-coil region" evidence="1">
    <location>
        <begin position="147"/>
        <end position="181"/>
    </location>
</feature>
<evidence type="ECO:0008006" key="3">
    <source>
        <dbReference type="Google" id="ProtNLM"/>
    </source>
</evidence>
<evidence type="ECO:0000313" key="2">
    <source>
        <dbReference type="EMBL" id="HFK21064.1"/>
    </source>
</evidence>
<organism evidence="2">
    <name type="scientific">Candidatus Methanomethylicus mesodigestus</name>
    <dbReference type="NCBI Taxonomy" id="1867258"/>
    <lineage>
        <taxon>Archaea</taxon>
        <taxon>Thermoproteota</taxon>
        <taxon>Methanosuratincolia</taxon>
        <taxon>Candidatus Methanomethylicales</taxon>
        <taxon>Candidatus Methanomethylicaceae</taxon>
        <taxon>Candidatus Methanomethylicus</taxon>
    </lineage>
</organism>
<dbReference type="AlphaFoldDB" id="A0A7C3ET01"/>
<accession>A0A7C3ET01</accession>
<comment type="caution">
    <text evidence="2">The sequence shown here is derived from an EMBL/GenBank/DDBJ whole genome shotgun (WGS) entry which is preliminary data.</text>
</comment>
<protein>
    <recommendedName>
        <fullName evidence="3">Phosphoserine phosphatase</fullName>
    </recommendedName>
</protein>
<name>A0A7C3ET01_9CREN</name>
<gene>
    <name evidence="2" type="ORF">ENS19_07320</name>
</gene>
<reference evidence="2" key="1">
    <citation type="journal article" date="2020" name="mSystems">
        <title>Genome- and Community-Level Interaction Insights into Carbon Utilization and Element Cycling Functions of Hydrothermarchaeota in Hydrothermal Sediment.</title>
        <authorList>
            <person name="Zhou Z."/>
            <person name="Liu Y."/>
            <person name="Xu W."/>
            <person name="Pan J."/>
            <person name="Luo Z.H."/>
            <person name="Li M."/>
        </authorList>
    </citation>
    <scope>NUCLEOTIDE SEQUENCE [LARGE SCALE GENOMIC DNA]</scope>
    <source>
        <strain evidence="2">SpSt-468</strain>
    </source>
</reference>
<dbReference type="Pfam" id="PF23435">
    <property type="entry name" value="DUF7121"/>
    <property type="match status" value="1"/>
</dbReference>
<dbReference type="InterPro" id="IPR039604">
    <property type="entry name" value="Bfr1"/>
</dbReference>
<evidence type="ECO:0000256" key="1">
    <source>
        <dbReference type="SAM" id="Coils"/>
    </source>
</evidence>
<dbReference type="InterPro" id="IPR055545">
    <property type="entry name" value="DUF7121"/>
</dbReference>
<sequence length="292" mass="33635">MENRPSEVGQVSRQLQTLRSQLEIDYERINKLRDRKNELLAKMSELQEASINAKLARDEKNKIIAEKKAQRDKLHQARAELAEKINALIEKKRAVVSSVKEPEEELVRQLKEITWKYQTTTLSIEEDRKAVQTIASLEKKLAFFKKTKDIDQEIRNLKSQSNELRQKANDLHKEILQLAEESKSFHERLLSAHEEGSVYAEELNSIRSEMTAIWEHIQQSKVQLSDARLKFDIAKTAAMQQKAAQLAEQVKLTISKRAELASRASEKLKRGERLTFEEYGALLEEKAGSEGN</sequence>
<proteinExistence type="predicted"/>